<keyword evidence="2" id="KW-0723">Serine/threonine-protein kinase</keyword>
<feature type="compositionally biased region" description="Low complexity" evidence="10">
    <location>
        <begin position="20"/>
        <end position="36"/>
    </location>
</feature>
<evidence type="ECO:0000256" key="5">
    <source>
        <dbReference type="ARBA" id="ARBA00022777"/>
    </source>
</evidence>
<reference evidence="12 13" key="1">
    <citation type="journal article" date="2016" name="Genome Biol. Evol.">
        <title>Divergent and convergent evolution of fungal pathogenicity.</title>
        <authorList>
            <person name="Shang Y."/>
            <person name="Xiao G."/>
            <person name="Zheng P."/>
            <person name="Cen K."/>
            <person name="Zhan S."/>
            <person name="Wang C."/>
        </authorList>
    </citation>
    <scope>NUCLEOTIDE SEQUENCE [LARGE SCALE GENOMIC DNA]</scope>
    <source>
        <strain evidence="12 13">RCEF 264</strain>
    </source>
</reference>
<feature type="compositionally biased region" description="Low complexity" evidence="10">
    <location>
        <begin position="907"/>
        <end position="919"/>
    </location>
</feature>
<feature type="compositionally biased region" description="Basic residues" evidence="10">
    <location>
        <begin position="766"/>
        <end position="782"/>
    </location>
</feature>
<dbReference type="FunFam" id="3.30.200.20:FF:000206">
    <property type="entry name" value="Serine/threonine-protein kinase Ssp1"/>
    <property type="match status" value="1"/>
</dbReference>
<evidence type="ECO:0000256" key="6">
    <source>
        <dbReference type="ARBA" id="ARBA00022840"/>
    </source>
</evidence>
<feature type="region of interest" description="Disordered" evidence="10">
    <location>
        <begin position="1329"/>
        <end position="1375"/>
    </location>
</feature>
<evidence type="ECO:0000256" key="1">
    <source>
        <dbReference type="ARBA" id="ARBA00012513"/>
    </source>
</evidence>
<evidence type="ECO:0000313" key="13">
    <source>
        <dbReference type="Proteomes" id="UP000076874"/>
    </source>
</evidence>
<dbReference type="Gene3D" id="3.30.200.20">
    <property type="entry name" value="Phosphorylase Kinase, domain 1"/>
    <property type="match status" value="1"/>
</dbReference>
<evidence type="ECO:0000256" key="7">
    <source>
        <dbReference type="ARBA" id="ARBA00047899"/>
    </source>
</evidence>
<evidence type="ECO:0000256" key="10">
    <source>
        <dbReference type="SAM" id="MobiDB-lite"/>
    </source>
</evidence>
<feature type="compositionally biased region" description="Polar residues" evidence="10">
    <location>
        <begin position="1179"/>
        <end position="1198"/>
    </location>
</feature>
<dbReference type="CDD" id="cd14008">
    <property type="entry name" value="STKc_LKB1_CaMKK"/>
    <property type="match status" value="1"/>
</dbReference>
<feature type="region of interest" description="Disordered" evidence="10">
    <location>
        <begin position="970"/>
        <end position="1000"/>
    </location>
</feature>
<feature type="compositionally biased region" description="Polar residues" evidence="10">
    <location>
        <begin position="1076"/>
        <end position="1092"/>
    </location>
</feature>
<gene>
    <name evidence="12" type="ORF">SPI_04946</name>
</gene>
<dbReference type="PROSITE" id="PS00107">
    <property type="entry name" value="PROTEIN_KINASE_ATP"/>
    <property type="match status" value="1"/>
</dbReference>
<dbReference type="GO" id="GO:0005737">
    <property type="term" value="C:cytoplasm"/>
    <property type="evidence" value="ECO:0007669"/>
    <property type="project" value="TreeGrafter"/>
</dbReference>
<dbReference type="InterPro" id="IPR011009">
    <property type="entry name" value="Kinase-like_dom_sf"/>
</dbReference>
<evidence type="ECO:0000259" key="11">
    <source>
        <dbReference type="PROSITE" id="PS50011"/>
    </source>
</evidence>
<dbReference type="FunFam" id="1.10.510.10:FF:000614">
    <property type="entry name" value="Serine/threonine protein kinase, putative"/>
    <property type="match status" value="1"/>
</dbReference>
<comment type="catalytic activity">
    <reaction evidence="8">
        <text>L-seryl-[protein] + ATP = O-phospho-L-seryl-[protein] + ADP + H(+)</text>
        <dbReference type="Rhea" id="RHEA:17989"/>
        <dbReference type="Rhea" id="RHEA-COMP:9863"/>
        <dbReference type="Rhea" id="RHEA-COMP:11604"/>
        <dbReference type="ChEBI" id="CHEBI:15378"/>
        <dbReference type="ChEBI" id="CHEBI:29999"/>
        <dbReference type="ChEBI" id="CHEBI:30616"/>
        <dbReference type="ChEBI" id="CHEBI:83421"/>
        <dbReference type="ChEBI" id="CHEBI:456216"/>
        <dbReference type="EC" id="2.7.11.1"/>
    </reaction>
</comment>
<accession>A0A167TT83</accession>
<evidence type="ECO:0000256" key="9">
    <source>
        <dbReference type="PROSITE-ProRule" id="PRU10141"/>
    </source>
</evidence>
<proteinExistence type="predicted"/>
<keyword evidence="13" id="KW-1185">Reference proteome</keyword>
<dbReference type="GO" id="GO:0042149">
    <property type="term" value="P:cellular response to glucose starvation"/>
    <property type="evidence" value="ECO:0007669"/>
    <property type="project" value="UniProtKB-ARBA"/>
</dbReference>
<dbReference type="OrthoDB" id="68483at2759"/>
<dbReference type="GO" id="GO:0035556">
    <property type="term" value="P:intracellular signal transduction"/>
    <property type="evidence" value="ECO:0007669"/>
    <property type="project" value="TreeGrafter"/>
</dbReference>
<dbReference type="Pfam" id="PF00069">
    <property type="entry name" value="Pkinase"/>
    <property type="match status" value="2"/>
</dbReference>
<feature type="region of interest" description="Disordered" evidence="10">
    <location>
        <begin position="1257"/>
        <end position="1282"/>
    </location>
</feature>
<feature type="compositionally biased region" description="Polar residues" evidence="10">
    <location>
        <begin position="1137"/>
        <end position="1155"/>
    </location>
</feature>
<dbReference type="InterPro" id="IPR017441">
    <property type="entry name" value="Protein_kinase_ATP_BS"/>
</dbReference>
<keyword evidence="4 9" id="KW-0547">Nucleotide-binding</keyword>
<feature type="region of interest" description="Disordered" evidence="10">
    <location>
        <begin position="1"/>
        <end position="44"/>
    </location>
</feature>
<evidence type="ECO:0000256" key="2">
    <source>
        <dbReference type="ARBA" id="ARBA00022527"/>
    </source>
</evidence>
<dbReference type="Proteomes" id="UP000076874">
    <property type="component" value="Unassembled WGS sequence"/>
</dbReference>
<evidence type="ECO:0000256" key="4">
    <source>
        <dbReference type="ARBA" id="ARBA00022741"/>
    </source>
</evidence>
<evidence type="ECO:0000256" key="8">
    <source>
        <dbReference type="ARBA" id="ARBA00048679"/>
    </source>
</evidence>
<dbReference type="PANTHER" id="PTHR24346:SF77">
    <property type="entry name" value="SERINE THREONINE PROTEIN KINASE"/>
    <property type="match status" value="1"/>
</dbReference>
<feature type="compositionally biased region" description="Basic residues" evidence="10">
    <location>
        <begin position="9"/>
        <end position="19"/>
    </location>
</feature>
<feature type="compositionally biased region" description="Polar residues" evidence="10">
    <location>
        <begin position="746"/>
        <end position="765"/>
    </location>
</feature>
<feature type="binding site" evidence="9">
    <location>
        <position position="151"/>
    </location>
    <ligand>
        <name>ATP</name>
        <dbReference type="ChEBI" id="CHEBI:30616"/>
    </ligand>
</feature>
<keyword evidence="6 9" id="KW-0067">ATP-binding</keyword>
<dbReference type="PROSITE" id="PS50011">
    <property type="entry name" value="PROTEIN_KINASE_DOM"/>
    <property type="match status" value="1"/>
</dbReference>
<feature type="compositionally biased region" description="Polar residues" evidence="10">
    <location>
        <begin position="970"/>
        <end position="989"/>
    </location>
</feature>
<dbReference type="SUPFAM" id="SSF56112">
    <property type="entry name" value="Protein kinase-like (PK-like)"/>
    <property type="match status" value="1"/>
</dbReference>
<protein>
    <recommendedName>
        <fullName evidence="1">non-specific serine/threonine protein kinase</fullName>
        <ecNumber evidence="1">2.7.11.1</ecNumber>
    </recommendedName>
</protein>
<dbReference type="GO" id="GO:0001558">
    <property type="term" value="P:regulation of cell growth"/>
    <property type="evidence" value="ECO:0007669"/>
    <property type="project" value="UniProtKB-ARBA"/>
</dbReference>
<feature type="compositionally biased region" description="Basic and acidic residues" evidence="10">
    <location>
        <begin position="1269"/>
        <end position="1279"/>
    </location>
</feature>
<feature type="compositionally biased region" description="Low complexity" evidence="10">
    <location>
        <begin position="1161"/>
        <end position="1172"/>
    </location>
</feature>
<name>A0A167TT83_9HYPO</name>
<feature type="region of interest" description="Disordered" evidence="10">
    <location>
        <begin position="891"/>
        <end position="931"/>
    </location>
</feature>
<feature type="region of interest" description="Disordered" evidence="10">
    <location>
        <begin position="301"/>
        <end position="366"/>
    </location>
</feature>
<keyword evidence="5 12" id="KW-0418">Kinase</keyword>
<evidence type="ECO:0000313" key="12">
    <source>
        <dbReference type="EMBL" id="OAA60922.1"/>
    </source>
</evidence>
<feature type="region of interest" description="Disordered" evidence="10">
    <location>
        <begin position="746"/>
        <end position="847"/>
    </location>
</feature>
<comment type="catalytic activity">
    <reaction evidence="7">
        <text>L-threonyl-[protein] + ATP = O-phospho-L-threonyl-[protein] + ADP + H(+)</text>
        <dbReference type="Rhea" id="RHEA:46608"/>
        <dbReference type="Rhea" id="RHEA-COMP:11060"/>
        <dbReference type="Rhea" id="RHEA-COMP:11605"/>
        <dbReference type="ChEBI" id="CHEBI:15378"/>
        <dbReference type="ChEBI" id="CHEBI:30013"/>
        <dbReference type="ChEBI" id="CHEBI:30616"/>
        <dbReference type="ChEBI" id="CHEBI:61977"/>
        <dbReference type="ChEBI" id="CHEBI:456216"/>
        <dbReference type="EC" id="2.7.11.1"/>
    </reaction>
</comment>
<dbReference type="PANTHER" id="PTHR24346">
    <property type="entry name" value="MAP/MICROTUBULE AFFINITY-REGULATING KINASE"/>
    <property type="match status" value="1"/>
</dbReference>
<feature type="region of interest" description="Disordered" evidence="10">
    <location>
        <begin position="708"/>
        <end position="732"/>
    </location>
</feature>
<feature type="region of interest" description="Disordered" evidence="10">
    <location>
        <begin position="56"/>
        <end position="100"/>
    </location>
</feature>
<dbReference type="EMBL" id="AZHD01000008">
    <property type="protein sequence ID" value="OAA60922.1"/>
    <property type="molecule type" value="Genomic_DNA"/>
</dbReference>
<dbReference type="STRING" id="1081102.A0A167TT83"/>
<feature type="domain" description="Protein kinase" evidence="11">
    <location>
        <begin position="122"/>
        <end position="649"/>
    </location>
</feature>
<dbReference type="GO" id="GO:0005524">
    <property type="term" value="F:ATP binding"/>
    <property type="evidence" value="ECO:0007669"/>
    <property type="project" value="UniProtKB-UniRule"/>
</dbReference>
<dbReference type="GO" id="GO:0004674">
    <property type="term" value="F:protein serine/threonine kinase activity"/>
    <property type="evidence" value="ECO:0007669"/>
    <property type="project" value="UniProtKB-KW"/>
</dbReference>
<feature type="compositionally biased region" description="Basic and acidic residues" evidence="10">
    <location>
        <begin position="786"/>
        <end position="799"/>
    </location>
</feature>
<keyword evidence="3" id="KW-0808">Transferase</keyword>
<comment type="caution">
    <text evidence="12">The sequence shown here is derived from an EMBL/GenBank/DDBJ whole genome shotgun (WGS) entry which is preliminary data.</text>
</comment>
<sequence>MEPQQPRPQRPHPHPHPHLHNLLPVAPSPSSSPSSPQVAANSRVIGITPVSSPGLFSPGPASASPHAGNVTTTSPLPGGTNLAPPGPTHANSYPLPHQPVRETHTANVDRDDATGRKTINEYQVLEEIGRGQHGKVKLARNSFTGQLVAIKIIPRLSKTRRLGKVSAADPRQNTKREIAILKKIRHENVVALLEVIDDPELQKIYMVLEHVERGEVTWRKKGVPNICYFERYRFEKGVHGEELAPGECNWHAVLDRKATIRALKEARASGLPPPVNEWTTKYGVTADDEDDQPPWWYIAGTGPSSDAPHLESPAYSRVTSREPSRVPSSTSVASVHMPHSYGSEPSFLSMMAEDGHSGDETPGAGLLRSRDMSATALDGSMFGAYVDDSSSVCLRQRSPSVADSIVSHMSRIDYNAMVHDPYADDFSYVPCFSIDQTRTAFRDTVLGLEYLHYHGVVHRDIKPANLLWTRSFRVKISDFGVSYFGRPIREGEPGSALMEDEALDFDDDRELSKTVGTPAFFAPELCYTDVDKEPPRVSEQIDVWSLGVTLYCLLFARIPFLAEDEFSMFRKIATEDAFIPHRRLKPVGIFTDPTGSSLYQRTNVHPYRSDADPEYEEISDSLLDLLDKMLTKDPEKRIRLRDVKRHKWVTEDIDNVVAWLDSTDPSRTQDRRIQVDEAEIGEAVVPLNFLQRARSAVKRAVDMVVHPRSGRDESVGTPSRRRAASSATSSVAEHAAAHFAAALHHNNTTNSNEYNHISGRDNGNSHGHKHSYSHNHPYHNNHNRQPPRDGPRKSLRGDDYFATVTQLPSEHPLSQHVTVSPYDSPGESNPDPVPAQPLMSAGDLSARPRLRPGMPGIFDGVSNVDGSGDTNSAVVPRPITRHAHSRSITNAMLNRPPTPLREAHTVPTTPADADTSSATQTVRRTREVRSATDANYRTRSVDRAGIVFTSTDKRASPVVGVNATYVPGTVNTPKLSGPTSFAGFDQTNSHNDESAAVTSSSVTDHPLLHGLSISSRPSSSLPSPQFFSSDAISAYQVGCQSTFDANNHHHHQTPSAAAHLEERPGTAQHVQNFATDDTDSLNLRASATSGGVSTDLPAETSHKLGTETQQLGVEPASIPCPPSPKDFAFALDDRQAGTPSCSGGGMSSTVKSHPASNRPIATPTATSSSSASFGAFDQTPLTSPSEATTSSFIRTQSETGKDGVNPMLTFRSDPSLPALLSGASSVSADMEGDFLGNPGSPDKASLVSAADSLTPPALEKVTDPVPIDHSQETSFDGRRKWGSGGAIPVELDKARTPVATPVRGNTHYYTDDEVEESDSDEGIMMAKAKKKGTGFSREPTPVAHGSRAQAARRRDTNTSIGSTDTAKKVAVQNEY</sequence>
<evidence type="ECO:0000256" key="3">
    <source>
        <dbReference type="ARBA" id="ARBA00022679"/>
    </source>
</evidence>
<dbReference type="Gene3D" id="1.10.510.10">
    <property type="entry name" value="Transferase(Phosphotransferase) domain 1"/>
    <property type="match status" value="1"/>
</dbReference>
<organism evidence="12 13">
    <name type="scientific">Niveomyces insectorum RCEF 264</name>
    <dbReference type="NCBI Taxonomy" id="1081102"/>
    <lineage>
        <taxon>Eukaryota</taxon>
        <taxon>Fungi</taxon>
        <taxon>Dikarya</taxon>
        <taxon>Ascomycota</taxon>
        <taxon>Pezizomycotina</taxon>
        <taxon>Sordariomycetes</taxon>
        <taxon>Hypocreomycetidae</taxon>
        <taxon>Hypocreales</taxon>
        <taxon>Cordycipitaceae</taxon>
        <taxon>Niveomyces</taxon>
    </lineage>
</organism>
<dbReference type="EC" id="2.7.11.1" evidence="1"/>
<feature type="region of interest" description="Disordered" evidence="10">
    <location>
        <begin position="1134"/>
        <end position="1210"/>
    </location>
</feature>
<dbReference type="SMART" id="SM00220">
    <property type="entry name" value="S_TKc"/>
    <property type="match status" value="1"/>
</dbReference>
<dbReference type="InterPro" id="IPR000719">
    <property type="entry name" value="Prot_kinase_dom"/>
</dbReference>
<feature type="region of interest" description="Disordered" evidence="10">
    <location>
        <begin position="1076"/>
        <end position="1099"/>
    </location>
</feature>